<organism evidence="1 2">
    <name type="scientific">Rotaria sordida</name>
    <dbReference type="NCBI Taxonomy" id="392033"/>
    <lineage>
        <taxon>Eukaryota</taxon>
        <taxon>Metazoa</taxon>
        <taxon>Spiralia</taxon>
        <taxon>Gnathifera</taxon>
        <taxon>Rotifera</taxon>
        <taxon>Eurotatoria</taxon>
        <taxon>Bdelloidea</taxon>
        <taxon>Philodinida</taxon>
        <taxon>Philodinidae</taxon>
        <taxon>Rotaria</taxon>
    </lineage>
</organism>
<evidence type="ECO:0000313" key="1">
    <source>
        <dbReference type="EMBL" id="CAF1221055.1"/>
    </source>
</evidence>
<proteinExistence type="predicted"/>
<dbReference type="CDD" id="cd05162">
    <property type="entry name" value="PWWP"/>
    <property type="match status" value="1"/>
</dbReference>
<reference evidence="1" key="1">
    <citation type="submission" date="2021-02" db="EMBL/GenBank/DDBJ databases">
        <authorList>
            <person name="Nowell W R."/>
        </authorList>
    </citation>
    <scope>NUCLEOTIDE SEQUENCE</scope>
</reference>
<evidence type="ECO:0008006" key="3">
    <source>
        <dbReference type="Google" id="ProtNLM"/>
    </source>
</evidence>
<comment type="caution">
    <text evidence="1">The sequence shown here is derived from an EMBL/GenBank/DDBJ whole genome shotgun (WGS) entry which is preliminary data.</text>
</comment>
<gene>
    <name evidence="1" type="ORF">ZHD862_LOCUS23871</name>
</gene>
<accession>A0A814XV19</accession>
<dbReference type="AlphaFoldDB" id="A0A814XV19"/>
<protein>
    <recommendedName>
        <fullName evidence="3">PWWP domain-containing protein</fullName>
    </recommendedName>
</protein>
<name>A0A814XV19_9BILA</name>
<dbReference type="Proteomes" id="UP000663864">
    <property type="component" value="Unassembled WGS sequence"/>
</dbReference>
<sequence length="528" mass="62003">MNSNSLSTFSNGFNVGEIVWAKRNYDGIYWPGRILSISHNMIDTIFTHNYLQNQPWSYLTEFFEYNQKNWTIDVLPYRQYRDYMSKNLFGHYDSYPQIKYQLLNAINQADYAHINENTHPIKSDNYSSSYLFKTDSNDNYISTSNSIVTPCENSISHTINDYSLDSYSQTSNIYCQHPSNCSCNTQSYLNNYYSYGTQSHFSSTDQLSIETNLNPVSELNNNNYHQFQNDTMNAEIETFQKQNSVIIITSKTYSNSSFISYLFNSLSNIFHSSIIYIDDLINYQHPNTYNIYYLICFDYFDLIIKQKLNLTILNNLNAHINYLFLIINAPSYELIKHLYSIIIDKRTIFILHCHLTFDNEPLLLCSDKQTIFILHYHLTFDNEPLLLCSGNRTKFEMIRSTFLKYLCSKIKYIESNDNEQEQFDLSNTISCISQSNNIKNISIIDILNQKLESNAFINYQNLTNESLPVSSVMKRTKKLNEQKIFKNFRKKIFKSKFKQHLSKNEMISTSSSEYCVQNILENTNFSKT</sequence>
<dbReference type="EMBL" id="CAJNOT010001581">
    <property type="protein sequence ID" value="CAF1221055.1"/>
    <property type="molecule type" value="Genomic_DNA"/>
</dbReference>
<dbReference type="SUPFAM" id="SSF63748">
    <property type="entry name" value="Tudor/PWWP/MBT"/>
    <property type="match status" value="1"/>
</dbReference>
<evidence type="ECO:0000313" key="2">
    <source>
        <dbReference type="Proteomes" id="UP000663864"/>
    </source>
</evidence>